<dbReference type="AlphaFoldDB" id="A0A397RX47"/>
<name>A0A397RX47_9GLOM</name>
<gene>
    <name evidence="2" type="ORF">C1645_842443</name>
</gene>
<keyword evidence="3" id="KW-1185">Reference proteome</keyword>
<dbReference type="InterPro" id="IPR058524">
    <property type="entry name" value="DUF8211"/>
</dbReference>
<evidence type="ECO:0000313" key="2">
    <source>
        <dbReference type="EMBL" id="RIA78743.1"/>
    </source>
</evidence>
<proteinExistence type="predicted"/>
<sequence length="239" mass="27526">MAYNARHPNHLKSTSMYRKELFNFNTNFSHHASVRRQQNERLHRHQYRVAKLFENSFATIIESQLEQGNRYTSNSQPVASSSQSFTPQHQILRETPYIVNVKTRPLIKELPTASRRECSNTLETLVPIPTPAKIASPPLIPYIPKWFLATSSISQSTYDNYIDKSTNIQNSGAWYGIAVPYFINFFQPTDHPVDSRLKKRKAYLSDVWDLLNLHNSVLRTKRLKLSLDFLPVPANALGP</sequence>
<evidence type="ECO:0000313" key="3">
    <source>
        <dbReference type="Proteomes" id="UP000265703"/>
    </source>
</evidence>
<accession>A0A397RX47</accession>
<organism evidence="2 3">
    <name type="scientific">Glomus cerebriforme</name>
    <dbReference type="NCBI Taxonomy" id="658196"/>
    <lineage>
        <taxon>Eukaryota</taxon>
        <taxon>Fungi</taxon>
        <taxon>Fungi incertae sedis</taxon>
        <taxon>Mucoromycota</taxon>
        <taxon>Glomeromycotina</taxon>
        <taxon>Glomeromycetes</taxon>
        <taxon>Glomerales</taxon>
        <taxon>Glomeraceae</taxon>
        <taxon>Glomus</taxon>
    </lineage>
</organism>
<dbReference type="OrthoDB" id="2407666at2759"/>
<dbReference type="EMBL" id="QKYT01002181">
    <property type="protein sequence ID" value="RIA78743.1"/>
    <property type="molecule type" value="Genomic_DNA"/>
</dbReference>
<protein>
    <recommendedName>
        <fullName evidence="1">DUF8211 domain-containing protein</fullName>
    </recommendedName>
</protein>
<evidence type="ECO:0000259" key="1">
    <source>
        <dbReference type="Pfam" id="PF26638"/>
    </source>
</evidence>
<dbReference type="Proteomes" id="UP000265703">
    <property type="component" value="Unassembled WGS sequence"/>
</dbReference>
<feature type="domain" description="DUF8211" evidence="1">
    <location>
        <begin position="2"/>
        <end position="68"/>
    </location>
</feature>
<comment type="caution">
    <text evidence="2">The sequence shown here is derived from an EMBL/GenBank/DDBJ whole genome shotgun (WGS) entry which is preliminary data.</text>
</comment>
<reference evidence="2 3" key="1">
    <citation type="submission" date="2018-06" db="EMBL/GenBank/DDBJ databases">
        <title>Comparative genomics reveals the genomic features of Rhizophagus irregularis, R. cerebriforme, R. diaphanum and Gigaspora rosea, and their symbiotic lifestyle signature.</title>
        <authorList>
            <person name="Morin E."/>
            <person name="San Clemente H."/>
            <person name="Chen E.C.H."/>
            <person name="De La Providencia I."/>
            <person name="Hainaut M."/>
            <person name="Kuo A."/>
            <person name="Kohler A."/>
            <person name="Murat C."/>
            <person name="Tang N."/>
            <person name="Roy S."/>
            <person name="Loubradou J."/>
            <person name="Henrissat B."/>
            <person name="Grigoriev I.V."/>
            <person name="Corradi N."/>
            <person name="Roux C."/>
            <person name="Martin F.M."/>
        </authorList>
    </citation>
    <scope>NUCLEOTIDE SEQUENCE [LARGE SCALE GENOMIC DNA]</scope>
    <source>
        <strain evidence="2 3">DAOM 227022</strain>
    </source>
</reference>
<dbReference type="Pfam" id="PF26638">
    <property type="entry name" value="DUF8211"/>
    <property type="match status" value="1"/>
</dbReference>